<organism evidence="2 3">
    <name type="scientific">Saponaria officinalis</name>
    <name type="common">Common soapwort</name>
    <name type="synonym">Lychnis saponaria</name>
    <dbReference type="NCBI Taxonomy" id="3572"/>
    <lineage>
        <taxon>Eukaryota</taxon>
        <taxon>Viridiplantae</taxon>
        <taxon>Streptophyta</taxon>
        <taxon>Embryophyta</taxon>
        <taxon>Tracheophyta</taxon>
        <taxon>Spermatophyta</taxon>
        <taxon>Magnoliopsida</taxon>
        <taxon>eudicotyledons</taxon>
        <taxon>Gunneridae</taxon>
        <taxon>Pentapetalae</taxon>
        <taxon>Caryophyllales</taxon>
        <taxon>Caryophyllaceae</taxon>
        <taxon>Caryophylleae</taxon>
        <taxon>Saponaria</taxon>
    </lineage>
</organism>
<evidence type="ECO:0000313" key="3">
    <source>
        <dbReference type="Proteomes" id="UP001443914"/>
    </source>
</evidence>
<reference evidence="2" key="1">
    <citation type="submission" date="2024-03" db="EMBL/GenBank/DDBJ databases">
        <title>WGS assembly of Saponaria officinalis var. Norfolk2.</title>
        <authorList>
            <person name="Jenkins J."/>
            <person name="Shu S."/>
            <person name="Grimwood J."/>
            <person name="Barry K."/>
            <person name="Goodstein D."/>
            <person name="Schmutz J."/>
            <person name="Leebens-Mack J."/>
            <person name="Osbourn A."/>
        </authorList>
    </citation>
    <scope>NUCLEOTIDE SEQUENCE [LARGE SCALE GENOMIC DNA]</scope>
    <source>
        <strain evidence="2">JIC</strain>
    </source>
</reference>
<evidence type="ECO:0000256" key="1">
    <source>
        <dbReference type="SAM" id="Coils"/>
    </source>
</evidence>
<name>A0AAW1GYM2_SAPOF</name>
<dbReference type="PANTHER" id="PTHR36390:SF1">
    <property type="entry name" value="MYOSIN HEAVY CHAIN-LIKE PROTEIN"/>
    <property type="match status" value="1"/>
</dbReference>
<dbReference type="AlphaFoldDB" id="A0AAW1GYM2"/>
<evidence type="ECO:0000313" key="2">
    <source>
        <dbReference type="EMBL" id="KAK9669173.1"/>
    </source>
</evidence>
<feature type="coiled-coil region" evidence="1">
    <location>
        <begin position="296"/>
        <end position="341"/>
    </location>
</feature>
<feature type="coiled-coil region" evidence="1">
    <location>
        <begin position="203"/>
        <end position="244"/>
    </location>
</feature>
<dbReference type="EMBL" id="JBDFQZ010000013">
    <property type="protein sequence ID" value="KAK9669173.1"/>
    <property type="molecule type" value="Genomic_DNA"/>
</dbReference>
<sequence>MSISSRSDSDVSFFDAEELLHIEERCRELRREKDLLKETQSQSFDLIKKLELHVRRLNEARLEDKKQIQELQRELNNCHQEIDYLRDQLNEKNAYTDSLEEDVSNLNEKLSDFDLLEEEIVSLRDELHKSNSEREFLTQELETKETELLKSCLHIEKLEESISSTVLEYQCEIESLRLEMMSLEPKKSESEYNEEKDGLNKSVLELGLKLDDAQNNIKYLEHENQKATERLLSFENEAKLFRQRVEEHFRGRLEDGNERKGLLATSEVDSCGVILGPLLSKLLTIGTLTETNPDQLLEYERLVKKLKDELKEQKYRAKEEAEDLAQEMAELRYQMTELLEEERKRRSCIEQASLHRISELETQLQMEQRKYVAISRGICEA</sequence>
<accession>A0AAW1GYM2</accession>
<comment type="caution">
    <text evidence="2">The sequence shown here is derived from an EMBL/GenBank/DDBJ whole genome shotgun (WGS) entry which is preliminary data.</text>
</comment>
<proteinExistence type="predicted"/>
<dbReference type="Proteomes" id="UP001443914">
    <property type="component" value="Unassembled WGS sequence"/>
</dbReference>
<feature type="coiled-coil region" evidence="1">
    <location>
        <begin position="19"/>
        <end position="147"/>
    </location>
</feature>
<keyword evidence="3" id="KW-1185">Reference proteome</keyword>
<protein>
    <submittedName>
        <fullName evidence="2">Uncharacterized protein</fullName>
    </submittedName>
</protein>
<dbReference type="PANTHER" id="PTHR36390">
    <property type="entry name" value="MYOSIN HEAVY CHAIN-LIKE PROTEIN"/>
    <property type="match status" value="1"/>
</dbReference>
<gene>
    <name evidence="2" type="ORF">RND81_13G113500</name>
</gene>
<keyword evidence="1" id="KW-0175">Coiled coil</keyword>